<dbReference type="SUPFAM" id="SSF52317">
    <property type="entry name" value="Class I glutamine amidotransferase-like"/>
    <property type="match status" value="1"/>
</dbReference>
<protein>
    <submittedName>
        <fullName evidence="2">Cysteine protease YraA</fullName>
        <ecNumber evidence="2">3.2.-.-</ecNumber>
    </submittedName>
</protein>
<name>A0A494WEX7_CLOS5</name>
<dbReference type="GO" id="GO:0005737">
    <property type="term" value="C:cytoplasm"/>
    <property type="evidence" value="ECO:0007669"/>
    <property type="project" value="TreeGrafter"/>
</dbReference>
<keyword evidence="2" id="KW-0378">Hydrolase</keyword>
<dbReference type="GO" id="GO:0008233">
    <property type="term" value="F:peptidase activity"/>
    <property type="evidence" value="ECO:0007669"/>
    <property type="project" value="UniProtKB-KW"/>
</dbReference>
<evidence type="ECO:0000313" key="2">
    <source>
        <dbReference type="EMBL" id="QBF72677.1"/>
    </source>
</evidence>
<dbReference type="RefSeq" id="WP_009249201.1">
    <property type="nucleotide sequence ID" value="NZ_CP036170.1"/>
</dbReference>
<proteinExistence type="predicted"/>
<feature type="domain" description="DJ-1/PfpI" evidence="1">
    <location>
        <begin position="2"/>
        <end position="164"/>
    </location>
</feature>
<dbReference type="Gene3D" id="3.40.50.880">
    <property type="match status" value="1"/>
</dbReference>
<dbReference type="InterPro" id="IPR006287">
    <property type="entry name" value="DJ-1"/>
</dbReference>
<sequence>MKKVSVILADGFEEIEALTAVDLLRRAQIYVDTVSITEEYTVHGAHGINVQTEDLFEEVNFVESDMIVLPGGMPGTLNLDAHSGVRRVVKDFFEEGKYIGAICAGPTVLANLGLLKGKRITCHPTVEQDIQGAVITKVPVTVDNNVITGRGAGAAVDFALKLIEVLAGSDKAKEIGEMIAYEKI</sequence>
<dbReference type="PANTHER" id="PTHR48094:SF12">
    <property type="entry name" value="PARKINSON DISEASE PROTEIN 7 HOMOLOG"/>
    <property type="match status" value="1"/>
</dbReference>
<dbReference type="NCBIfam" id="TIGR01383">
    <property type="entry name" value="not_thiJ"/>
    <property type="match status" value="1"/>
</dbReference>
<accession>A0A494WEX7</accession>
<dbReference type="OrthoDB" id="9800516at2"/>
<dbReference type="EMBL" id="CP036170">
    <property type="protein sequence ID" value="QBF72677.1"/>
    <property type="molecule type" value="Genomic_DNA"/>
</dbReference>
<dbReference type="GeneID" id="62694267"/>
<organism evidence="2 3">
    <name type="scientific">Clostridium scindens (strain ATCC 35704 / DSM 5676 / VPI 13733 / 19)</name>
    <dbReference type="NCBI Taxonomy" id="411468"/>
    <lineage>
        <taxon>Bacteria</taxon>
        <taxon>Bacillati</taxon>
        <taxon>Bacillota</taxon>
        <taxon>Clostridia</taxon>
        <taxon>Lachnospirales</taxon>
        <taxon>Lachnospiraceae</taxon>
    </lineage>
</organism>
<dbReference type="PANTHER" id="PTHR48094">
    <property type="entry name" value="PROTEIN/NUCLEIC ACID DEGLYCASE DJ-1-RELATED"/>
    <property type="match status" value="1"/>
</dbReference>
<dbReference type="EC" id="3.2.-.-" evidence="2"/>
<reference evidence="2 3" key="1">
    <citation type="journal article" date="2019" name="Appl. Environ. Microbiol.">
        <title>Clostridium scindens ATCC 35704: integration of nutritional requirements, the complete genome sequence, and global transcriptional responses to bile acids.</title>
        <authorList>
            <person name="Devendran S."/>
            <person name="Shrestha R."/>
            <person name="Alves J.M.P."/>
            <person name="Wolf P.G."/>
            <person name="Ly L."/>
            <person name="Hernandez A.G."/>
            <person name="Mendez-Garcia C."/>
            <person name="Inboden A."/>
            <person name="Wiley J."/>
            <person name="Paul O."/>
            <person name="Allen A."/>
            <person name="Springer E."/>
            <person name="Wright C.L."/>
            <person name="Fields C.J."/>
            <person name="Daniel S.L."/>
            <person name="Ridlon J.M."/>
        </authorList>
    </citation>
    <scope>NUCLEOTIDE SEQUENCE [LARGE SCALE GENOMIC DNA]</scope>
    <source>
        <strain evidence="2 3">ATCC 35704</strain>
    </source>
</reference>
<evidence type="ECO:0000259" key="1">
    <source>
        <dbReference type="Pfam" id="PF01965"/>
    </source>
</evidence>
<dbReference type="AlphaFoldDB" id="A0A494WEX7"/>
<evidence type="ECO:0000313" key="3">
    <source>
        <dbReference type="Proteomes" id="UP000289664"/>
    </source>
</evidence>
<dbReference type="Proteomes" id="UP000289664">
    <property type="component" value="Chromosome"/>
</dbReference>
<dbReference type="InterPro" id="IPR050325">
    <property type="entry name" value="Prot/Nucl_acid_deglycase"/>
</dbReference>
<keyword evidence="2" id="KW-0645">Protease</keyword>
<dbReference type="GO" id="GO:0006508">
    <property type="term" value="P:proteolysis"/>
    <property type="evidence" value="ECO:0007669"/>
    <property type="project" value="UniProtKB-KW"/>
</dbReference>
<dbReference type="InterPro" id="IPR029062">
    <property type="entry name" value="Class_I_gatase-like"/>
</dbReference>
<gene>
    <name evidence="2" type="primary">yraA_1</name>
    <name evidence="2" type="ORF">HDCHBGLK_00022</name>
</gene>
<keyword evidence="2" id="KW-0326">Glycosidase</keyword>
<dbReference type="GO" id="GO:0016798">
    <property type="term" value="F:hydrolase activity, acting on glycosyl bonds"/>
    <property type="evidence" value="ECO:0007669"/>
    <property type="project" value="UniProtKB-KW"/>
</dbReference>
<keyword evidence="3" id="KW-1185">Reference proteome</keyword>
<dbReference type="KEGG" id="csci:HDCHBGLK_00022"/>
<dbReference type="Pfam" id="PF01965">
    <property type="entry name" value="DJ-1_PfpI"/>
    <property type="match status" value="1"/>
</dbReference>
<dbReference type="CDD" id="cd03135">
    <property type="entry name" value="GATase1_DJ-1"/>
    <property type="match status" value="1"/>
</dbReference>
<dbReference type="InterPro" id="IPR002818">
    <property type="entry name" value="DJ-1/PfpI"/>
</dbReference>